<name>A0ABN2L6Q5_9MICO</name>
<dbReference type="RefSeq" id="WP_344028183.1">
    <property type="nucleotide sequence ID" value="NZ_BAAAOB010000001.1"/>
</dbReference>
<dbReference type="InterPro" id="IPR013563">
    <property type="entry name" value="Oligopep_ABC_C"/>
</dbReference>
<organism evidence="6 7">
    <name type="scientific">Leucobacter iarius</name>
    <dbReference type="NCBI Taxonomy" id="333963"/>
    <lineage>
        <taxon>Bacteria</taxon>
        <taxon>Bacillati</taxon>
        <taxon>Actinomycetota</taxon>
        <taxon>Actinomycetes</taxon>
        <taxon>Micrococcales</taxon>
        <taxon>Microbacteriaceae</taxon>
        <taxon>Leucobacter</taxon>
    </lineage>
</organism>
<keyword evidence="7" id="KW-1185">Reference proteome</keyword>
<comment type="caution">
    <text evidence="6">The sequence shown here is derived from an EMBL/GenBank/DDBJ whole genome shotgun (WGS) entry which is preliminary data.</text>
</comment>
<dbReference type="GO" id="GO:0005524">
    <property type="term" value="F:ATP binding"/>
    <property type="evidence" value="ECO:0007669"/>
    <property type="project" value="UniProtKB-KW"/>
</dbReference>
<accession>A0ABN2L6Q5</accession>
<evidence type="ECO:0000313" key="7">
    <source>
        <dbReference type="Proteomes" id="UP001500851"/>
    </source>
</evidence>
<reference evidence="6 7" key="1">
    <citation type="journal article" date="2019" name="Int. J. Syst. Evol. Microbiol.">
        <title>The Global Catalogue of Microorganisms (GCM) 10K type strain sequencing project: providing services to taxonomists for standard genome sequencing and annotation.</title>
        <authorList>
            <consortium name="The Broad Institute Genomics Platform"/>
            <consortium name="The Broad Institute Genome Sequencing Center for Infectious Disease"/>
            <person name="Wu L."/>
            <person name="Ma J."/>
        </authorList>
    </citation>
    <scope>NUCLEOTIDE SEQUENCE [LARGE SCALE GENOMIC DNA]</scope>
    <source>
        <strain evidence="6 7">JCM 14736</strain>
    </source>
</reference>
<dbReference type="Proteomes" id="UP001500851">
    <property type="component" value="Unassembled WGS sequence"/>
</dbReference>
<dbReference type="InterPro" id="IPR003593">
    <property type="entry name" value="AAA+_ATPase"/>
</dbReference>
<evidence type="ECO:0000256" key="3">
    <source>
        <dbReference type="ARBA" id="ARBA00022741"/>
    </source>
</evidence>
<dbReference type="NCBIfam" id="TIGR01727">
    <property type="entry name" value="oligo_HPY"/>
    <property type="match status" value="1"/>
</dbReference>
<gene>
    <name evidence="6" type="ORF">GCM10009768_02060</name>
</gene>
<evidence type="ECO:0000259" key="5">
    <source>
        <dbReference type="PROSITE" id="PS50893"/>
    </source>
</evidence>
<dbReference type="PROSITE" id="PS50893">
    <property type="entry name" value="ABC_TRANSPORTER_2"/>
    <property type="match status" value="1"/>
</dbReference>
<dbReference type="PANTHER" id="PTHR43776">
    <property type="entry name" value="TRANSPORT ATP-BINDING PROTEIN"/>
    <property type="match status" value="1"/>
</dbReference>
<sequence>MTQSAQATAPLALRAAGIHRRFPLPQERLFAKRRVLHAVDGIDVEVPAGTTLGVVGESGCGKSTLGRVLVGLDRADAGEIEWAGRPAGAHDGRVQAVFQDPASALNPRLTVFSAIAEALPDLGGEERRARVTRLMELVELDEQLLDRLPHELSGGQQQRVCIARAIASDPALILLDEAVSSLDASLQMQVIGLLRDLQERTGAAYVFISHDLRAVRGVSDRIAVMYLGQVVELAPAEKFDAELLHPYSVALRSAEPALPSDEFRPERIILEGDPPSAVDLPRGCRFASRCPIARDRCRAEEPELRPAADGHTVRCHFPGELRLTRRRDEHAGGAQ</sequence>
<evidence type="ECO:0000256" key="4">
    <source>
        <dbReference type="ARBA" id="ARBA00022840"/>
    </source>
</evidence>
<keyword evidence="3" id="KW-0547">Nucleotide-binding</keyword>
<dbReference type="SUPFAM" id="SSF52540">
    <property type="entry name" value="P-loop containing nucleoside triphosphate hydrolases"/>
    <property type="match status" value="1"/>
</dbReference>
<dbReference type="Pfam" id="PF00005">
    <property type="entry name" value="ABC_tran"/>
    <property type="match status" value="1"/>
</dbReference>
<dbReference type="CDD" id="cd03257">
    <property type="entry name" value="ABC_NikE_OppD_transporters"/>
    <property type="match status" value="1"/>
</dbReference>
<dbReference type="InterPro" id="IPR050319">
    <property type="entry name" value="ABC_transp_ATP-bind"/>
</dbReference>
<protein>
    <submittedName>
        <fullName evidence="6">ATP-binding cassette domain-containing protein</fullName>
    </submittedName>
</protein>
<keyword evidence="2" id="KW-0813">Transport</keyword>
<dbReference type="PANTHER" id="PTHR43776:SF7">
    <property type="entry name" value="D,D-DIPEPTIDE TRANSPORT ATP-BINDING PROTEIN DDPF-RELATED"/>
    <property type="match status" value="1"/>
</dbReference>
<dbReference type="Pfam" id="PF08352">
    <property type="entry name" value="oligo_HPY"/>
    <property type="match status" value="1"/>
</dbReference>
<dbReference type="InterPro" id="IPR003439">
    <property type="entry name" value="ABC_transporter-like_ATP-bd"/>
</dbReference>
<evidence type="ECO:0000256" key="1">
    <source>
        <dbReference type="ARBA" id="ARBA00005417"/>
    </source>
</evidence>
<dbReference type="InterPro" id="IPR017871">
    <property type="entry name" value="ABC_transporter-like_CS"/>
</dbReference>
<dbReference type="SMART" id="SM00382">
    <property type="entry name" value="AAA"/>
    <property type="match status" value="1"/>
</dbReference>
<proteinExistence type="inferred from homology"/>
<dbReference type="PROSITE" id="PS00211">
    <property type="entry name" value="ABC_TRANSPORTER_1"/>
    <property type="match status" value="1"/>
</dbReference>
<keyword evidence="4 6" id="KW-0067">ATP-binding</keyword>
<comment type="similarity">
    <text evidence="1">Belongs to the ABC transporter superfamily.</text>
</comment>
<evidence type="ECO:0000313" key="6">
    <source>
        <dbReference type="EMBL" id="GAA1777160.1"/>
    </source>
</evidence>
<dbReference type="InterPro" id="IPR027417">
    <property type="entry name" value="P-loop_NTPase"/>
</dbReference>
<dbReference type="EMBL" id="BAAAOB010000001">
    <property type="protein sequence ID" value="GAA1777160.1"/>
    <property type="molecule type" value="Genomic_DNA"/>
</dbReference>
<dbReference type="Gene3D" id="3.40.50.300">
    <property type="entry name" value="P-loop containing nucleotide triphosphate hydrolases"/>
    <property type="match status" value="1"/>
</dbReference>
<feature type="domain" description="ABC transporter" evidence="5">
    <location>
        <begin position="13"/>
        <end position="252"/>
    </location>
</feature>
<evidence type="ECO:0000256" key="2">
    <source>
        <dbReference type="ARBA" id="ARBA00022448"/>
    </source>
</evidence>